<comment type="caution">
    <text evidence="1">The sequence shown here is derived from an EMBL/GenBank/DDBJ whole genome shotgun (WGS) entry which is preliminary data.</text>
</comment>
<name>A0A921LHB0_9BACE</name>
<protein>
    <submittedName>
        <fullName evidence="1">Uncharacterized protein</fullName>
    </submittedName>
</protein>
<organism evidence="1 2">
    <name type="scientific">Bacteroides xylanisolvens</name>
    <dbReference type="NCBI Taxonomy" id="371601"/>
    <lineage>
        <taxon>Bacteria</taxon>
        <taxon>Pseudomonadati</taxon>
        <taxon>Bacteroidota</taxon>
        <taxon>Bacteroidia</taxon>
        <taxon>Bacteroidales</taxon>
        <taxon>Bacteroidaceae</taxon>
        <taxon>Bacteroides</taxon>
    </lineage>
</organism>
<dbReference type="EMBL" id="DYVL01000122">
    <property type="protein sequence ID" value="HJG12276.1"/>
    <property type="molecule type" value="Genomic_DNA"/>
</dbReference>
<sequence>MIDKKVDRQVKLLFLIFCIFTISCSNEDKLNCESIELSSNSIHILAGEKRIVYILSDLEKFQMGLGLQSENPRIATVEPQNDNKAILITGNSVGNTSIYLRDLRNPDNFAKIEVISDYLSGKFIEKGDSSSTWINGGDLHIREIIESELKEIAKNRTGILYSFDKDTKAVEIDYSSSDYDNNKKAGTYEWDKDSLTLNFNNNISKHGFAVVNDHAIIIVLDFTEKYKSKYPNASVRGAKIQCFLSAIE</sequence>
<evidence type="ECO:0000313" key="2">
    <source>
        <dbReference type="Proteomes" id="UP000747074"/>
    </source>
</evidence>
<dbReference type="PROSITE" id="PS51257">
    <property type="entry name" value="PROKAR_LIPOPROTEIN"/>
    <property type="match status" value="1"/>
</dbReference>
<reference evidence="1" key="1">
    <citation type="journal article" date="2021" name="PeerJ">
        <title>Extensive microbial diversity within the chicken gut microbiome revealed by metagenomics and culture.</title>
        <authorList>
            <person name="Gilroy R."/>
            <person name="Ravi A."/>
            <person name="Getino M."/>
            <person name="Pursley I."/>
            <person name="Horton D.L."/>
            <person name="Alikhan N.F."/>
            <person name="Baker D."/>
            <person name="Gharbi K."/>
            <person name="Hall N."/>
            <person name="Watson M."/>
            <person name="Adriaenssens E.M."/>
            <person name="Foster-Nyarko E."/>
            <person name="Jarju S."/>
            <person name="Secka A."/>
            <person name="Antonio M."/>
            <person name="Oren A."/>
            <person name="Chaudhuri R.R."/>
            <person name="La Ragione R."/>
            <person name="Hildebrand F."/>
            <person name="Pallen M.J."/>
        </authorList>
    </citation>
    <scope>NUCLEOTIDE SEQUENCE</scope>
    <source>
        <strain evidence="1">CHK154-13316</strain>
    </source>
</reference>
<gene>
    <name evidence="1" type="ORF">K8V07_10130</name>
</gene>
<dbReference type="AlphaFoldDB" id="A0A921LHB0"/>
<evidence type="ECO:0000313" key="1">
    <source>
        <dbReference type="EMBL" id="HJG12276.1"/>
    </source>
</evidence>
<dbReference type="Proteomes" id="UP000747074">
    <property type="component" value="Unassembled WGS sequence"/>
</dbReference>
<proteinExistence type="predicted"/>
<accession>A0A921LHB0</accession>
<reference evidence="1" key="2">
    <citation type="submission" date="2021-09" db="EMBL/GenBank/DDBJ databases">
        <authorList>
            <person name="Gilroy R."/>
        </authorList>
    </citation>
    <scope>NUCLEOTIDE SEQUENCE</scope>
    <source>
        <strain evidence="1">CHK154-13316</strain>
    </source>
</reference>